<dbReference type="OrthoDB" id="10260355at2759"/>
<dbReference type="Proteomes" id="UP000039046">
    <property type="component" value="Unassembled WGS sequence"/>
</dbReference>
<dbReference type="Pfam" id="PF07992">
    <property type="entry name" value="Pyr_redox_2"/>
    <property type="match status" value="1"/>
</dbReference>
<keyword evidence="3" id="KW-0560">Oxidoreductase</keyword>
<dbReference type="GO" id="GO:0016491">
    <property type="term" value="F:oxidoreductase activity"/>
    <property type="evidence" value="ECO:0007669"/>
    <property type="project" value="UniProtKB-KW"/>
</dbReference>
<evidence type="ECO:0000256" key="1">
    <source>
        <dbReference type="ARBA" id="ARBA00009333"/>
    </source>
</evidence>
<dbReference type="InterPro" id="IPR050097">
    <property type="entry name" value="Ferredoxin-NADP_redctase_2"/>
</dbReference>
<reference evidence="7 8" key="1">
    <citation type="journal article" date="2015" name="Genome Announc.">
        <title>Draft Genome Sequence and Gene Annotation of the Entomopathogenic Fungus Verticillium hemipterigenum.</title>
        <authorList>
            <person name="Horn F."/>
            <person name="Habel A."/>
            <person name="Scharf D.H."/>
            <person name="Dworschak J."/>
            <person name="Brakhage A.A."/>
            <person name="Guthke R."/>
            <person name="Hertweck C."/>
            <person name="Linde J."/>
        </authorList>
    </citation>
    <scope>NUCLEOTIDE SEQUENCE [LARGE SCALE GENOMIC DNA]</scope>
</reference>
<feature type="compositionally biased region" description="Polar residues" evidence="4">
    <location>
        <begin position="1"/>
        <end position="14"/>
    </location>
</feature>
<evidence type="ECO:0000256" key="5">
    <source>
        <dbReference type="SAM" id="Phobius"/>
    </source>
</evidence>
<keyword evidence="2" id="KW-0285">Flavoprotein</keyword>
<keyword evidence="5" id="KW-0812">Transmembrane</keyword>
<dbReference type="InterPro" id="IPR023753">
    <property type="entry name" value="FAD/NAD-binding_dom"/>
</dbReference>
<proteinExistence type="inferred from homology"/>
<accession>A0A0A1TMD4</accession>
<evidence type="ECO:0000313" key="7">
    <source>
        <dbReference type="EMBL" id="CEJ92138.1"/>
    </source>
</evidence>
<evidence type="ECO:0000256" key="4">
    <source>
        <dbReference type="SAM" id="MobiDB-lite"/>
    </source>
</evidence>
<feature type="domain" description="FAD/NAD(P)-binding" evidence="6">
    <location>
        <begin position="112"/>
        <end position="390"/>
    </location>
</feature>
<name>A0A0A1TMD4_9HYPO</name>
<dbReference type="AlphaFoldDB" id="A0A0A1TMD4"/>
<organism evidence="7 8">
    <name type="scientific">[Torrubiella] hemipterigena</name>
    <dbReference type="NCBI Taxonomy" id="1531966"/>
    <lineage>
        <taxon>Eukaryota</taxon>
        <taxon>Fungi</taxon>
        <taxon>Dikarya</taxon>
        <taxon>Ascomycota</taxon>
        <taxon>Pezizomycotina</taxon>
        <taxon>Sordariomycetes</taxon>
        <taxon>Hypocreomycetidae</taxon>
        <taxon>Hypocreales</taxon>
        <taxon>Clavicipitaceae</taxon>
        <taxon>Clavicipitaceae incertae sedis</taxon>
        <taxon>'Torrubiella' clade</taxon>
    </lineage>
</organism>
<keyword evidence="5" id="KW-0472">Membrane</keyword>
<dbReference type="PRINTS" id="PR00368">
    <property type="entry name" value="FADPNR"/>
</dbReference>
<dbReference type="Gene3D" id="3.50.50.60">
    <property type="entry name" value="FAD/NAD(P)-binding domain"/>
    <property type="match status" value="2"/>
</dbReference>
<evidence type="ECO:0000256" key="3">
    <source>
        <dbReference type="ARBA" id="ARBA00023002"/>
    </source>
</evidence>
<sequence>MTKNNPAIFQSGSSRARAHTHPRTWVPAPENQAGSKLLDGQTRHQQKPPGPTPNFVRRNTKSTSIHPFCLSSLFFICCSIAPFYLFTAFHCLTAPPPLRIIVTTMSTPSKKYDVLIIGGGTAGLATALAVARTIRTVCLFDGGSYGNSASSHMHNVLTWDHKSPVDFRRAARADIARYETVDFKDVKVTKVWKHDDDNFEVTDEQGNVTTGRRLVLATGTRDIFPNVTGFGDCWSKSIFNCLYCEGYEHRGAANVSVLATENVAAANVIEHHALMARQLGKHVTVYTHGSEEFVEQYKTRFGADADWVSIETRKIERLHQTDGQALIVELEGGEKQEQTFMVHVPKPDPTLQFEHNLDLKLSDNGKEYKTDELLAKSVSEKHVWLPGDASSLYRAVGWSMSRGATCAEGVVMSIMH</sequence>
<dbReference type="EMBL" id="CDHN01000004">
    <property type="protein sequence ID" value="CEJ92138.1"/>
    <property type="molecule type" value="Genomic_DNA"/>
</dbReference>
<dbReference type="PRINTS" id="PR00469">
    <property type="entry name" value="PNDRDTASEII"/>
</dbReference>
<protein>
    <recommendedName>
        <fullName evidence="6">FAD/NAD(P)-binding domain-containing protein</fullName>
    </recommendedName>
</protein>
<keyword evidence="8" id="KW-1185">Reference proteome</keyword>
<feature type="region of interest" description="Disordered" evidence="4">
    <location>
        <begin position="1"/>
        <end position="58"/>
    </location>
</feature>
<dbReference type="STRING" id="1531966.A0A0A1TMD4"/>
<gene>
    <name evidence="7" type="ORF">VHEMI07807</name>
</gene>
<dbReference type="PANTHER" id="PTHR48105">
    <property type="entry name" value="THIOREDOXIN REDUCTASE 1-RELATED-RELATED"/>
    <property type="match status" value="1"/>
</dbReference>
<dbReference type="GO" id="GO:0097237">
    <property type="term" value="P:cellular response to toxic substance"/>
    <property type="evidence" value="ECO:0007669"/>
    <property type="project" value="UniProtKB-ARBA"/>
</dbReference>
<evidence type="ECO:0000256" key="2">
    <source>
        <dbReference type="ARBA" id="ARBA00022630"/>
    </source>
</evidence>
<comment type="similarity">
    <text evidence="1">Belongs to the class-II pyridine nucleotide-disulfide oxidoreductase family.</text>
</comment>
<dbReference type="HOGENOM" id="CLU_031864_5_0_1"/>
<feature type="transmembrane region" description="Helical" evidence="5">
    <location>
        <begin position="65"/>
        <end position="86"/>
    </location>
</feature>
<evidence type="ECO:0000259" key="6">
    <source>
        <dbReference type="Pfam" id="PF07992"/>
    </source>
</evidence>
<evidence type="ECO:0000313" key="8">
    <source>
        <dbReference type="Proteomes" id="UP000039046"/>
    </source>
</evidence>
<keyword evidence="5" id="KW-1133">Transmembrane helix</keyword>
<dbReference type="SUPFAM" id="SSF51905">
    <property type="entry name" value="FAD/NAD(P)-binding domain"/>
    <property type="match status" value="1"/>
</dbReference>
<dbReference type="InterPro" id="IPR036188">
    <property type="entry name" value="FAD/NAD-bd_sf"/>
</dbReference>